<proteinExistence type="predicted"/>
<dbReference type="EMBL" id="SMOL01000559">
    <property type="protein sequence ID" value="KAB2607377.1"/>
    <property type="molecule type" value="Genomic_DNA"/>
</dbReference>
<comment type="caution">
    <text evidence="1">The sequence shown here is derived from an EMBL/GenBank/DDBJ whole genome shotgun (WGS) entry which is preliminary data.</text>
</comment>
<keyword evidence="2" id="KW-1185">Reference proteome</keyword>
<evidence type="ECO:0000313" key="1">
    <source>
        <dbReference type="EMBL" id="KAB2607377.1"/>
    </source>
</evidence>
<reference evidence="1 2" key="3">
    <citation type="submission" date="2019-11" db="EMBL/GenBank/DDBJ databases">
        <title>A de novo genome assembly of a pear dwarfing rootstock.</title>
        <authorList>
            <person name="Wang F."/>
            <person name="Wang J."/>
            <person name="Li S."/>
            <person name="Zhang Y."/>
            <person name="Fang M."/>
            <person name="Ma L."/>
            <person name="Zhao Y."/>
            <person name="Jiang S."/>
        </authorList>
    </citation>
    <scope>NUCLEOTIDE SEQUENCE [LARGE SCALE GENOMIC DNA]</scope>
    <source>
        <strain evidence="1">S2</strain>
        <tissue evidence="1">Leaf</tissue>
    </source>
</reference>
<reference evidence="1 2" key="1">
    <citation type="submission" date="2019-09" db="EMBL/GenBank/DDBJ databases">
        <authorList>
            <person name="Ou C."/>
        </authorList>
    </citation>
    <scope>NUCLEOTIDE SEQUENCE [LARGE SCALE GENOMIC DNA]</scope>
    <source>
        <strain evidence="1">S2</strain>
        <tissue evidence="1">Leaf</tissue>
    </source>
</reference>
<sequence>MAGRTGSKGMHIYEAEIFGKGRGDRVFKAVEDMARQVPGGPDPLHHNSNPFGP</sequence>
<name>A0A5N5FWU4_9ROSA</name>
<evidence type="ECO:0000313" key="2">
    <source>
        <dbReference type="Proteomes" id="UP000327157"/>
    </source>
</evidence>
<dbReference type="OrthoDB" id="989349at2759"/>
<dbReference type="Proteomes" id="UP000327157">
    <property type="component" value="Chromosome 11"/>
</dbReference>
<gene>
    <name evidence="1" type="ORF">D8674_007094</name>
</gene>
<accession>A0A5N5FWU4</accession>
<reference evidence="2" key="2">
    <citation type="submission" date="2019-10" db="EMBL/GenBank/DDBJ databases">
        <title>A de novo genome assembly of a pear dwarfing rootstock.</title>
        <authorList>
            <person name="Wang F."/>
            <person name="Wang J."/>
            <person name="Li S."/>
            <person name="Zhang Y."/>
            <person name="Fang M."/>
            <person name="Ma L."/>
            <person name="Zhao Y."/>
            <person name="Jiang S."/>
        </authorList>
    </citation>
    <scope>NUCLEOTIDE SEQUENCE [LARGE SCALE GENOMIC DNA]</scope>
</reference>
<protein>
    <submittedName>
        <fullName evidence="1">Clavata3/ESR (CLE) family protein</fullName>
    </submittedName>
</protein>
<organism evidence="1 2">
    <name type="scientific">Pyrus ussuriensis x Pyrus communis</name>
    <dbReference type="NCBI Taxonomy" id="2448454"/>
    <lineage>
        <taxon>Eukaryota</taxon>
        <taxon>Viridiplantae</taxon>
        <taxon>Streptophyta</taxon>
        <taxon>Embryophyta</taxon>
        <taxon>Tracheophyta</taxon>
        <taxon>Spermatophyta</taxon>
        <taxon>Magnoliopsida</taxon>
        <taxon>eudicotyledons</taxon>
        <taxon>Gunneridae</taxon>
        <taxon>Pentapetalae</taxon>
        <taxon>rosids</taxon>
        <taxon>fabids</taxon>
        <taxon>Rosales</taxon>
        <taxon>Rosaceae</taxon>
        <taxon>Amygdaloideae</taxon>
        <taxon>Maleae</taxon>
        <taxon>Pyrus</taxon>
    </lineage>
</organism>
<dbReference type="AlphaFoldDB" id="A0A5N5FWU4"/>